<dbReference type="EMBL" id="JBEVCJ010000002">
    <property type="protein sequence ID" value="MET1254029.1"/>
    <property type="molecule type" value="Genomic_DNA"/>
</dbReference>
<dbReference type="InterPro" id="IPR038081">
    <property type="entry name" value="CalX-like_sf"/>
</dbReference>
<evidence type="ECO:0000259" key="4">
    <source>
        <dbReference type="SMART" id="SM00237"/>
    </source>
</evidence>
<keyword evidence="6" id="KW-1185">Reference proteome</keyword>
<dbReference type="PANTHER" id="PTHR38787">
    <property type="entry name" value="REGULATORY P DOMAIN-CONTAINING PROTEIN"/>
    <property type="match status" value="1"/>
</dbReference>
<feature type="domain" description="Calx-beta" evidence="4">
    <location>
        <begin position="685"/>
        <end position="785"/>
    </location>
</feature>
<reference evidence="5 6" key="1">
    <citation type="submission" date="2024-06" db="EMBL/GenBank/DDBJ databases">
        <authorList>
            <person name="Li F."/>
        </authorList>
    </citation>
    <scope>NUCLEOTIDE SEQUENCE [LARGE SCALE GENOMIC DNA]</scope>
    <source>
        <strain evidence="5 6">GXAS 311</strain>
    </source>
</reference>
<dbReference type="InterPro" id="IPR013783">
    <property type="entry name" value="Ig-like_fold"/>
</dbReference>
<dbReference type="SUPFAM" id="SSF141072">
    <property type="entry name" value="CalX-like"/>
    <property type="match status" value="2"/>
</dbReference>
<evidence type="ECO:0000256" key="2">
    <source>
        <dbReference type="ARBA" id="ARBA00022737"/>
    </source>
</evidence>
<dbReference type="InterPro" id="IPR027589">
    <property type="entry name" value="Choice_anch_B"/>
</dbReference>
<dbReference type="Proteomes" id="UP001548189">
    <property type="component" value="Unassembled WGS sequence"/>
</dbReference>
<keyword evidence="2" id="KW-0677">Repeat</keyword>
<dbReference type="InterPro" id="IPR012334">
    <property type="entry name" value="Pectin_lyas_fold"/>
</dbReference>
<dbReference type="InterPro" id="IPR013211">
    <property type="entry name" value="LVIVD"/>
</dbReference>
<dbReference type="RefSeq" id="WP_353873579.1">
    <property type="nucleotide sequence ID" value="NZ_JBEVCJ010000002.1"/>
</dbReference>
<dbReference type="SUPFAM" id="SSF101898">
    <property type="entry name" value="NHL repeat"/>
    <property type="match status" value="1"/>
</dbReference>
<keyword evidence="3" id="KW-0106">Calcium</keyword>
<evidence type="ECO:0000256" key="3">
    <source>
        <dbReference type="ARBA" id="ARBA00022837"/>
    </source>
</evidence>
<dbReference type="SMART" id="SM00237">
    <property type="entry name" value="Calx_beta"/>
    <property type="match status" value="2"/>
</dbReference>
<dbReference type="Pfam" id="PF08309">
    <property type="entry name" value="LVIVD"/>
    <property type="match status" value="1"/>
</dbReference>
<dbReference type="Pfam" id="PF22352">
    <property type="entry name" value="K319L-like_PKD"/>
    <property type="match status" value="1"/>
</dbReference>
<dbReference type="InterPro" id="IPR003644">
    <property type="entry name" value="Calx_beta"/>
</dbReference>
<proteinExistence type="predicted"/>
<feature type="domain" description="Calx-beta" evidence="4">
    <location>
        <begin position="569"/>
        <end position="671"/>
    </location>
</feature>
<dbReference type="Pfam" id="PF03160">
    <property type="entry name" value="Calx-beta"/>
    <property type="match status" value="2"/>
</dbReference>
<evidence type="ECO:0000313" key="6">
    <source>
        <dbReference type="Proteomes" id="UP001548189"/>
    </source>
</evidence>
<gene>
    <name evidence="5" type="ORF">ABVT43_02705</name>
</gene>
<evidence type="ECO:0000256" key="1">
    <source>
        <dbReference type="ARBA" id="ARBA00022729"/>
    </source>
</evidence>
<comment type="caution">
    <text evidence="5">The sequence shown here is derived from an EMBL/GenBank/DDBJ whole genome shotgun (WGS) entry which is preliminary data.</text>
</comment>
<evidence type="ECO:0000313" key="5">
    <source>
        <dbReference type="EMBL" id="MET1254029.1"/>
    </source>
</evidence>
<sequence>MQQLKKLSAICATKPHIFLLTGITALSVVLGIFISSPVNAHSEPAKSRFVANQGRDQGECDNPLRPCKTIAYAVQQANKGDKVLVASGEYRVQSSEELFYLKSEIVPILAGFNRFDHFQSQSPDTNATFLLGAPSELAVELRQKGFQVISDGKSQIAGQQLKQKLQAYHMLNTQQVQVDCSNGQANGFACQNLDLIAHIPLAQFSSNPAAGNDIWGHVDLNTGREYALMGVDTGVTVFDITQPDKVVDVGSIAGRRTQWRDIKVYQYFDTQLNSWQAYAYVTSDNSNDGVQIINLNQLPEKVSLVFSNHTVDAAHNVYISNVDYGLNIKLDNAEPWLQIVGGSKNGGRFNSGAFQSFSLNNPESIQLSANQSGFGGYTHDGTSVLIDDARNTNECKNQIQSCTVFVDFNEKEIILWNVSSPDKTQKLAQMEYSDVPKTAQYVHSGWVSDNKRYIFAHDEFDESKGNLNSTIRVFQIDSLTNPVQVGQWAGPTKAIDHNGFVKGNRYYFSNYERGLTVLDISEPANPIEVGFFDTFPPSNNASFNGAWGVYPFLPSGVILVSDINSGLYVLRDKTHQQVQGNVRFEQAEVAVQQGEKAVVGIIRENNSTASTSASVAYEIISGSAQQHEDFTPQKGRVSWQGNASGQQTIEIATLPELSALEYLEQFYVRLYDPDSGMSVTSPSYLTVNLSGTKSNGVVDFAVAELSVAENMGNAAVEVERVGGSAGEASVVYTLIADTATETQDFVAANGILSWQDGEMGRKSITVELVNDTESEALEQFRIELSENSGAGLGNRTSMVVQILDDESNTAPEVSLGEDFEVNTRQMINLSASVNDNEDHQVTYLWRQIAGESVLQESSQENISFIAPQAAGQIEIQLEVTDMLGATTSDSVIITVVAGVNEPDDTPAQNKSGGGGIGRFIVILLLLIGLRNKIFVTRIN</sequence>
<protein>
    <submittedName>
        <fullName evidence="5">Choice-of-anchor B family protein</fullName>
    </submittedName>
</protein>
<dbReference type="Gene3D" id="2.160.20.10">
    <property type="entry name" value="Single-stranded right-handed beta-helix, Pectin lyase-like"/>
    <property type="match status" value="1"/>
</dbReference>
<keyword evidence="1" id="KW-0732">Signal</keyword>
<dbReference type="Gene3D" id="2.60.40.10">
    <property type="entry name" value="Immunoglobulins"/>
    <property type="match status" value="1"/>
</dbReference>
<dbReference type="Gene3D" id="2.60.40.2030">
    <property type="match status" value="2"/>
</dbReference>
<dbReference type="PANTHER" id="PTHR38787:SF3">
    <property type="entry name" value="REGULATORY P DOMAIN-CONTAINING PROTEIN"/>
    <property type="match status" value="1"/>
</dbReference>
<organism evidence="5 6">
    <name type="scientific">Aliikangiella maris</name>
    <dbReference type="NCBI Taxonomy" id="3162458"/>
    <lineage>
        <taxon>Bacteria</taxon>
        <taxon>Pseudomonadati</taxon>
        <taxon>Pseudomonadota</taxon>
        <taxon>Gammaproteobacteria</taxon>
        <taxon>Oceanospirillales</taxon>
        <taxon>Pleioneaceae</taxon>
        <taxon>Aliikangiella</taxon>
    </lineage>
</organism>
<name>A0ABV2BQ23_9GAMM</name>
<dbReference type="NCBIfam" id="TIGR04312">
    <property type="entry name" value="choice_anch_B"/>
    <property type="match status" value="1"/>
</dbReference>
<accession>A0ABV2BQ23</accession>